<dbReference type="GO" id="GO:0006310">
    <property type="term" value="P:DNA recombination"/>
    <property type="evidence" value="ECO:0007669"/>
    <property type="project" value="UniProtKB-UniRule"/>
</dbReference>
<dbReference type="NCBIfam" id="TIGR00613">
    <property type="entry name" value="reco"/>
    <property type="match status" value="1"/>
</dbReference>
<dbReference type="PANTHER" id="PTHR33991:SF1">
    <property type="entry name" value="DNA REPAIR PROTEIN RECO"/>
    <property type="match status" value="1"/>
</dbReference>
<evidence type="ECO:0000256" key="3">
    <source>
        <dbReference type="ARBA" id="ARBA00022763"/>
    </source>
</evidence>
<reference evidence="9" key="2">
    <citation type="journal article" date="2012" name="PLoS ONE">
        <title>A Deeply Branching Thermophilic Bacterium with an Ancient Acetyl-CoA Pathway Dominates a Subsurface Ecosystem.</title>
        <authorList>
            <person name="Takami H."/>
            <person name="Noguchi H."/>
            <person name="Takaki Y."/>
            <person name="Uchiyama I."/>
            <person name="Toyoda A."/>
            <person name="Nishi S."/>
            <person name="Chee G.-J."/>
            <person name="Arai W."/>
            <person name="Nunoura T."/>
            <person name="Itoh T."/>
            <person name="Hattori M."/>
            <person name="Takai K."/>
        </authorList>
    </citation>
    <scope>NUCLEOTIDE SEQUENCE</scope>
</reference>
<evidence type="ECO:0000256" key="6">
    <source>
        <dbReference type="ARBA" id="ARBA00033409"/>
    </source>
</evidence>
<comment type="similarity">
    <text evidence="1 7">Belongs to the RecO family.</text>
</comment>
<dbReference type="SUPFAM" id="SSF50249">
    <property type="entry name" value="Nucleic acid-binding proteins"/>
    <property type="match status" value="1"/>
</dbReference>
<dbReference type="InterPro" id="IPR022572">
    <property type="entry name" value="DNA_rep/recomb_RecO_N"/>
</dbReference>
<evidence type="ECO:0000256" key="2">
    <source>
        <dbReference type="ARBA" id="ARBA00021310"/>
    </source>
</evidence>
<dbReference type="EMBL" id="AP011719">
    <property type="protein sequence ID" value="BAL55526.1"/>
    <property type="molecule type" value="Genomic_DNA"/>
</dbReference>
<dbReference type="AlphaFoldDB" id="H5SH90"/>
<dbReference type="GO" id="GO:0006302">
    <property type="term" value="P:double-strand break repair"/>
    <property type="evidence" value="ECO:0007669"/>
    <property type="project" value="TreeGrafter"/>
</dbReference>
<dbReference type="InterPro" id="IPR042242">
    <property type="entry name" value="RecO_C"/>
</dbReference>
<dbReference type="Pfam" id="PF11967">
    <property type="entry name" value="RecO_N"/>
    <property type="match status" value="1"/>
</dbReference>
<dbReference type="HAMAP" id="MF_00201">
    <property type="entry name" value="RecO"/>
    <property type="match status" value="1"/>
</dbReference>
<dbReference type="PANTHER" id="PTHR33991">
    <property type="entry name" value="DNA REPAIR PROTEIN RECO"/>
    <property type="match status" value="1"/>
</dbReference>
<feature type="domain" description="DNA replication/recombination mediator RecO N-terminal" evidence="8">
    <location>
        <begin position="1"/>
        <end position="78"/>
    </location>
</feature>
<dbReference type="InterPro" id="IPR037278">
    <property type="entry name" value="ARFGAP/RecO"/>
</dbReference>
<dbReference type="SUPFAM" id="SSF57863">
    <property type="entry name" value="ArfGap/RecO-like zinc finger"/>
    <property type="match status" value="1"/>
</dbReference>
<dbReference type="InterPro" id="IPR003717">
    <property type="entry name" value="RecO"/>
</dbReference>
<evidence type="ECO:0000259" key="8">
    <source>
        <dbReference type="Pfam" id="PF11967"/>
    </source>
</evidence>
<dbReference type="GO" id="GO:0043590">
    <property type="term" value="C:bacterial nucleoid"/>
    <property type="evidence" value="ECO:0007669"/>
    <property type="project" value="TreeGrafter"/>
</dbReference>
<dbReference type="Gene3D" id="1.20.1440.120">
    <property type="entry name" value="Recombination protein O, C-terminal domain"/>
    <property type="match status" value="1"/>
</dbReference>
<dbReference type="InterPro" id="IPR012340">
    <property type="entry name" value="NA-bd_OB-fold"/>
</dbReference>
<evidence type="ECO:0000256" key="7">
    <source>
        <dbReference type="HAMAP-Rule" id="MF_00201"/>
    </source>
</evidence>
<gene>
    <name evidence="7" type="primary">recO</name>
    <name evidence="9" type="ORF">HGMM_F28D03C33</name>
</gene>
<proteinExistence type="inferred from homology"/>
<organism evidence="9">
    <name type="scientific">uncultured Acidobacteriota bacterium</name>
    <dbReference type="NCBI Taxonomy" id="171953"/>
    <lineage>
        <taxon>Bacteria</taxon>
        <taxon>Pseudomonadati</taxon>
        <taxon>Acidobacteriota</taxon>
        <taxon>environmental samples</taxon>
    </lineage>
</organism>
<evidence type="ECO:0000256" key="1">
    <source>
        <dbReference type="ARBA" id="ARBA00007452"/>
    </source>
</evidence>
<evidence type="ECO:0000313" key="9">
    <source>
        <dbReference type="EMBL" id="BAL55526.1"/>
    </source>
</evidence>
<dbReference type="Pfam" id="PF02565">
    <property type="entry name" value="RecO_C"/>
    <property type="match status" value="1"/>
</dbReference>
<accession>H5SH90</accession>
<keyword evidence="4 7" id="KW-0233">DNA recombination</keyword>
<protein>
    <recommendedName>
        <fullName evidence="2 7">DNA repair protein RecO</fullName>
    </recommendedName>
    <alternativeName>
        <fullName evidence="6 7">Recombination protein O</fullName>
    </alternativeName>
</protein>
<evidence type="ECO:0000256" key="5">
    <source>
        <dbReference type="ARBA" id="ARBA00023204"/>
    </source>
</evidence>
<comment type="function">
    <text evidence="7">Involved in DNA repair and RecF pathway recombination.</text>
</comment>
<keyword evidence="5 7" id="KW-0234">DNA repair</keyword>
<sequence>MALRESEAFVLMTYPLAEADKIVVLFTHLYGKIRAVARGARRPKSRFGACLEPLSEVFASFYEKESRELVSLRSCELLCSPFERAVTPEGEAFLHHVAELVDAFQPPAEPQPPVYRLIRATRDAFLRGASLPALAVYFETWMLKLGGFFASLEACAACGRALRPEESLWITREGTPRCERCGPPLGGHAITPSLRRLFAEMLKRPPGEWASLPTARETAQLRHLLRQLLRDVLERELRTALLWDVSNSGA</sequence>
<keyword evidence="3 7" id="KW-0227">DNA damage</keyword>
<name>H5SH90_9BACT</name>
<dbReference type="Gene3D" id="2.40.50.140">
    <property type="entry name" value="Nucleic acid-binding proteins"/>
    <property type="match status" value="1"/>
</dbReference>
<evidence type="ECO:0000256" key="4">
    <source>
        <dbReference type="ARBA" id="ARBA00023172"/>
    </source>
</evidence>
<reference evidence="9" key="1">
    <citation type="journal article" date="2005" name="Environ. Microbiol.">
        <title>Genetic and functional properties of uncultivated thermophilic crenarchaeotes from a subsurface gold mine as revealed by analysis of genome fragments.</title>
        <authorList>
            <person name="Nunoura T."/>
            <person name="Hirayama H."/>
            <person name="Takami H."/>
            <person name="Oida H."/>
            <person name="Nishi S."/>
            <person name="Shimamura S."/>
            <person name="Suzuki Y."/>
            <person name="Inagaki F."/>
            <person name="Takai K."/>
            <person name="Nealson K.H."/>
            <person name="Horikoshi K."/>
        </authorList>
    </citation>
    <scope>NUCLEOTIDE SEQUENCE</scope>
</reference>